<feature type="chain" id="PRO_5003376696" evidence="2">
    <location>
        <begin position="19"/>
        <end position="225"/>
    </location>
</feature>
<organism evidence="3 4">
    <name type="scientific">Gracilinema caldarium (strain ATCC 51460 / DSM 7334 / H1)</name>
    <name type="common">Treponema caldarium</name>
    <dbReference type="NCBI Taxonomy" id="744872"/>
    <lineage>
        <taxon>Bacteria</taxon>
        <taxon>Pseudomonadati</taxon>
        <taxon>Spirochaetota</taxon>
        <taxon>Spirochaetia</taxon>
        <taxon>Spirochaetales</taxon>
        <taxon>Breznakiellaceae</taxon>
        <taxon>Gracilinema</taxon>
    </lineage>
</organism>
<dbReference type="RefSeq" id="WP_013969850.1">
    <property type="nucleotide sequence ID" value="NC_015732.1"/>
</dbReference>
<dbReference type="OrthoDB" id="333404at2"/>
<dbReference type="EMBL" id="CP002868">
    <property type="protein sequence ID" value="AEJ20571.1"/>
    <property type="molecule type" value="Genomic_DNA"/>
</dbReference>
<sequence length="225" mass="24716">MKASVLVIAALGAVYVLSCTGTPTSASFTISTATTKQNQDQTKPAQPAQTGPSEKDGIITFNQGGQLPKGLTMPAETYLKEGEVFVPAYAPDRFEGNWGIGKILTPASAKTKGEAEVLQFYDNKSFWISANWVITKSRPAVAEELQEGMLVLCGKIDDAGRRSYDTWFLGVIKSTDTLYKNEVRLERYPHDAKAVQFSKKVSDIRIIIEPVLKFKKVGSNYMKLP</sequence>
<evidence type="ECO:0000313" key="3">
    <source>
        <dbReference type="EMBL" id="AEJ20571.1"/>
    </source>
</evidence>
<name>F8F4C4_GRAC1</name>
<dbReference type="Proteomes" id="UP000000503">
    <property type="component" value="Chromosome"/>
</dbReference>
<accession>F8F4C4</accession>
<feature type="region of interest" description="Disordered" evidence="1">
    <location>
        <begin position="34"/>
        <end position="59"/>
    </location>
</feature>
<protein>
    <submittedName>
        <fullName evidence="3">Uncharacterized protein</fullName>
    </submittedName>
</protein>
<evidence type="ECO:0000256" key="1">
    <source>
        <dbReference type="SAM" id="MobiDB-lite"/>
    </source>
</evidence>
<evidence type="ECO:0000313" key="4">
    <source>
        <dbReference type="Proteomes" id="UP000000503"/>
    </source>
</evidence>
<dbReference type="HOGENOM" id="CLU_1229446_0_0_12"/>
<gene>
    <name evidence="3" type="ordered locus">Spica_2466</name>
</gene>
<reference evidence="4" key="1">
    <citation type="journal article" date="2013" name="Stand. Genomic Sci.">
        <title>Genome sequence of the thermophilic fresh-water bacterium Spirochaeta caldaria type strain (H1(T)), reclassification of Spirochaeta caldaria, Spirochaeta stenostrepta, and Spirochaeta zuelzerae in the genus Treponema as Treponema caldaria comb. nov., Treponema stenostrepta comb. nov., and Treponema zuelzerae comb. nov., and emendation of the genus Treponema.</title>
        <authorList>
            <person name="Abt B."/>
            <person name="Goker M."/>
            <person name="Scheuner C."/>
            <person name="Han C."/>
            <person name="Lu M."/>
            <person name="Misra M."/>
            <person name="Lapidus A."/>
            <person name="Nolan M."/>
            <person name="Lucas S."/>
            <person name="Hammon N."/>
            <person name="Deshpande S."/>
            <person name="Cheng J.F."/>
            <person name="Tapia R."/>
            <person name="Goodwin L.A."/>
            <person name="Pitluck S."/>
            <person name="Liolios K."/>
            <person name="Pagani I."/>
            <person name="Ivanova N."/>
            <person name="Mavromatis K."/>
            <person name="Mikhailova N."/>
            <person name="Huntemann M."/>
            <person name="Pati A."/>
            <person name="Chen A."/>
            <person name="Palaniappan K."/>
            <person name="Land M."/>
            <person name="Hauser L."/>
            <person name="Jeffries C.D."/>
            <person name="Rohde M."/>
            <person name="Spring S."/>
            <person name="Gronow S."/>
            <person name="Detter J.C."/>
            <person name="Bristow J."/>
            <person name="Eisen J.A."/>
            <person name="Markowitz V."/>
            <person name="Hugenholtz P."/>
            <person name="Kyrpides N.C."/>
            <person name="Woyke T."/>
            <person name="Klenk H.P."/>
        </authorList>
    </citation>
    <scope>NUCLEOTIDE SEQUENCE</scope>
    <source>
        <strain evidence="4">ATCC 51460 / DSM 7334 / H1</strain>
    </source>
</reference>
<evidence type="ECO:0000256" key="2">
    <source>
        <dbReference type="SAM" id="SignalP"/>
    </source>
</evidence>
<keyword evidence="4" id="KW-1185">Reference proteome</keyword>
<proteinExistence type="predicted"/>
<dbReference type="STRING" id="744872.Spica_2466"/>
<feature type="compositionally biased region" description="Polar residues" evidence="1">
    <location>
        <begin position="36"/>
        <end position="52"/>
    </location>
</feature>
<dbReference type="AlphaFoldDB" id="F8F4C4"/>
<feature type="signal peptide" evidence="2">
    <location>
        <begin position="1"/>
        <end position="18"/>
    </location>
</feature>
<dbReference type="KEGG" id="scd:Spica_2466"/>
<keyword evidence="2" id="KW-0732">Signal</keyword>